<gene>
    <name evidence="1" type="ORF">LTR37_002161</name>
</gene>
<comment type="caution">
    <text evidence="1">The sequence shown here is derived from an EMBL/GenBank/DDBJ whole genome shotgun (WGS) entry which is preliminary data.</text>
</comment>
<evidence type="ECO:0000313" key="1">
    <source>
        <dbReference type="EMBL" id="KAK3723015.1"/>
    </source>
</evidence>
<dbReference type="EMBL" id="JAUTXU010000011">
    <property type="protein sequence ID" value="KAK3723015.1"/>
    <property type="molecule type" value="Genomic_DNA"/>
</dbReference>
<reference evidence="1" key="1">
    <citation type="submission" date="2023-07" db="EMBL/GenBank/DDBJ databases">
        <title>Black Yeasts Isolated from many extreme environments.</title>
        <authorList>
            <person name="Coleine C."/>
            <person name="Stajich J.E."/>
            <person name="Selbmann L."/>
        </authorList>
    </citation>
    <scope>NUCLEOTIDE SEQUENCE</scope>
    <source>
        <strain evidence="1">CCFEE 5714</strain>
    </source>
</reference>
<sequence length="148" mass="15477">MASQQSGPWQNAGRPRNSHSASRTPQNRSGTASPSQQNPSQPPRQEGGRAQQQTGNVWAQRSSSAGGSNGQTRANVTSQDEADQSVNGFNAADVKAFLARDIGSVTAYKPAEAAGGGRSSNAWGSKRESFSARDQDITIEDGVTTDNA</sequence>
<name>A0ACC3NU04_9PEZI</name>
<keyword evidence="2" id="KW-1185">Reference proteome</keyword>
<evidence type="ECO:0000313" key="2">
    <source>
        <dbReference type="Proteomes" id="UP001281147"/>
    </source>
</evidence>
<organism evidence="1 2">
    <name type="scientific">Vermiconidia calcicola</name>
    <dbReference type="NCBI Taxonomy" id="1690605"/>
    <lineage>
        <taxon>Eukaryota</taxon>
        <taxon>Fungi</taxon>
        <taxon>Dikarya</taxon>
        <taxon>Ascomycota</taxon>
        <taxon>Pezizomycotina</taxon>
        <taxon>Dothideomycetes</taxon>
        <taxon>Dothideomycetidae</taxon>
        <taxon>Mycosphaerellales</taxon>
        <taxon>Extremaceae</taxon>
        <taxon>Vermiconidia</taxon>
    </lineage>
</organism>
<proteinExistence type="predicted"/>
<protein>
    <submittedName>
        <fullName evidence="1">Uncharacterized protein</fullName>
    </submittedName>
</protein>
<dbReference type="Proteomes" id="UP001281147">
    <property type="component" value="Unassembled WGS sequence"/>
</dbReference>
<accession>A0ACC3NU04</accession>